<name>A0A2T4U7M9_9BACI</name>
<evidence type="ECO:0000313" key="9">
    <source>
        <dbReference type="EMBL" id="PTL39382.1"/>
    </source>
</evidence>
<dbReference type="Proteomes" id="UP000240509">
    <property type="component" value="Unassembled WGS sequence"/>
</dbReference>
<feature type="transmembrane region" description="Helical" evidence="8">
    <location>
        <begin position="70"/>
        <end position="88"/>
    </location>
</feature>
<evidence type="ECO:0000256" key="7">
    <source>
        <dbReference type="ARBA" id="ARBA00023136"/>
    </source>
</evidence>
<dbReference type="Pfam" id="PF01925">
    <property type="entry name" value="TauE"/>
    <property type="match status" value="1"/>
</dbReference>
<keyword evidence="6 8" id="KW-1133">Transmembrane helix</keyword>
<gene>
    <name evidence="9" type="ORF">C6Y45_06015</name>
</gene>
<dbReference type="PANTHER" id="PTHR30269:SF37">
    <property type="entry name" value="MEMBRANE TRANSPORTER PROTEIN"/>
    <property type="match status" value="1"/>
</dbReference>
<keyword evidence="7 8" id="KW-0472">Membrane</keyword>
<dbReference type="EMBL" id="PZJJ01000007">
    <property type="protein sequence ID" value="PTL39382.1"/>
    <property type="molecule type" value="Genomic_DNA"/>
</dbReference>
<dbReference type="PANTHER" id="PTHR30269">
    <property type="entry name" value="TRANSMEMBRANE PROTEIN YFCA"/>
    <property type="match status" value="1"/>
</dbReference>
<keyword evidence="4 8" id="KW-1003">Cell membrane</keyword>
<evidence type="ECO:0000313" key="10">
    <source>
        <dbReference type="Proteomes" id="UP000240509"/>
    </source>
</evidence>
<feature type="transmembrane region" description="Helical" evidence="8">
    <location>
        <begin position="100"/>
        <end position="116"/>
    </location>
</feature>
<dbReference type="RefSeq" id="WP_107584269.1">
    <property type="nucleotide sequence ID" value="NZ_PZJJ01000007.1"/>
</dbReference>
<keyword evidence="3" id="KW-0813">Transport</keyword>
<reference evidence="9 10" key="1">
    <citation type="submission" date="2018-03" db="EMBL/GenBank/DDBJ databases">
        <title>Alkalicoccus saliphilus sp. nov., isolated from a mineral pool.</title>
        <authorList>
            <person name="Zhao B."/>
        </authorList>
    </citation>
    <scope>NUCLEOTIDE SEQUENCE [LARGE SCALE GENOMIC DNA]</scope>
    <source>
        <strain evidence="9 10">6AG</strain>
    </source>
</reference>
<evidence type="ECO:0000256" key="6">
    <source>
        <dbReference type="ARBA" id="ARBA00022989"/>
    </source>
</evidence>
<sequence>MIELLIVFLVLLAGSFIQGVSGFGFGLIAMSFLPLMFTVIESTLLVMSLSLFVAASIAFQIWKHVRWKSLVVLLSAAFFGRIGAFYVLSTYGELDIMRDFLGVFLLLIVVYLFYGAKRMQKINSTAIWIPILAGLLGGFVGGVFAIGGPFFVFFLMLAFADDKYAYSANLQITFFFTNLMTVTLHGVNGDYNVDFLLYFLVGIVTVLIGTKLGVSCLRRISQENMRRLAGAVVALAAINLIFLQ</sequence>
<comment type="similarity">
    <text evidence="2 8">Belongs to the 4-toluene sulfonate uptake permease (TSUP) (TC 2.A.102) family.</text>
</comment>
<accession>A0A2T4U7M9</accession>
<evidence type="ECO:0000256" key="8">
    <source>
        <dbReference type="RuleBase" id="RU363041"/>
    </source>
</evidence>
<dbReference type="InterPro" id="IPR002781">
    <property type="entry name" value="TM_pro_TauE-like"/>
</dbReference>
<keyword evidence="5 8" id="KW-0812">Transmembrane</keyword>
<evidence type="ECO:0000256" key="1">
    <source>
        <dbReference type="ARBA" id="ARBA00004651"/>
    </source>
</evidence>
<dbReference type="GO" id="GO:0005886">
    <property type="term" value="C:plasma membrane"/>
    <property type="evidence" value="ECO:0007669"/>
    <property type="project" value="UniProtKB-SubCell"/>
</dbReference>
<evidence type="ECO:0000256" key="4">
    <source>
        <dbReference type="ARBA" id="ARBA00022475"/>
    </source>
</evidence>
<feature type="transmembrane region" description="Helical" evidence="8">
    <location>
        <begin position="128"/>
        <end position="160"/>
    </location>
</feature>
<dbReference type="AlphaFoldDB" id="A0A2T4U7M9"/>
<organism evidence="9 10">
    <name type="scientific">Alkalicoccus saliphilus</name>
    <dbReference type="NCBI Taxonomy" id="200989"/>
    <lineage>
        <taxon>Bacteria</taxon>
        <taxon>Bacillati</taxon>
        <taxon>Bacillota</taxon>
        <taxon>Bacilli</taxon>
        <taxon>Bacillales</taxon>
        <taxon>Bacillaceae</taxon>
        <taxon>Alkalicoccus</taxon>
    </lineage>
</organism>
<evidence type="ECO:0000256" key="5">
    <source>
        <dbReference type="ARBA" id="ARBA00022692"/>
    </source>
</evidence>
<evidence type="ECO:0000256" key="2">
    <source>
        <dbReference type="ARBA" id="ARBA00009142"/>
    </source>
</evidence>
<dbReference type="OrthoDB" id="2880944at2"/>
<proteinExistence type="inferred from homology"/>
<comment type="subcellular location">
    <subcellularLocation>
        <location evidence="1 8">Cell membrane</location>
        <topology evidence="1 8">Multi-pass membrane protein</topology>
    </subcellularLocation>
</comment>
<keyword evidence="10" id="KW-1185">Reference proteome</keyword>
<evidence type="ECO:0000256" key="3">
    <source>
        <dbReference type="ARBA" id="ARBA00022448"/>
    </source>
</evidence>
<protein>
    <recommendedName>
        <fullName evidence="8">Probable membrane transporter protein</fullName>
    </recommendedName>
</protein>
<feature type="transmembrane region" description="Helical" evidence="8">
    <location>
        <begin position="195"/>
        <end position="214"/>
    </location>
</feature>
<comment type="caution">
    <text evidence="9">The sequence shown here is derived from an EMBL/GenBank/DDBJ whole genome shotgun (WGS) entry which is preliminary data.</text>
</comment>
<dbReference type="InterPro" id="IPR052017">
    <property type="entry name" value="TSUP"/>
</dbReference>
<feature type="transmembrane region" description="Helical" evidence="8">
    <location>
        <begin position="32"/>
        <end position="58"/>
    </location>
</feature>